<evidence type="ECO:0000256" key="1">
    <source>
        <dbReference type="ARBA" id="ARBA00004651"/>
    </source>
</evidence>
<feature type="transmembrane region" description="Helical" evidence="6">
    <location>
        <begin position="43"/>
        <end position="62"/>
    </location>
</feature>
<dbReference type="PATRIC" id="fig|1122152.4.peg.494"/>
<dbReference type="EMBL" id="AZFB01000002">
    <property type="protein sequence ID" value="KRL63578.1"/>
    <property type="molecule type" value="Genomic_DNA"/>
</dbReference>
<reference evidence="8 9" key="1">
    <citation type="journal article" date="2015" name="Genome Announc.">
        <title>Expanding the biotechnology potential of lactobacilli through comparative genomics of 213 strains and associated genera.</title>
        <authorList>
            <person name="Sun Z."/>
            <person name="Harris H.M."/>
            <person name="McCann A."/>
            <person name="Guo C."/>
            <person name="Argimon S."/>
            <person name="Zhang W."/>
            <person name="Yang X."/>
            <person name="Jeffery I.B."/>
            <person name="Cooney J.C."/>
            <person name="Kagawa T.F."/>
            <person name="Liu W."/>
            <person name="Song Y."/>
            <person name="Salvetti E."/>
            <person name="Wrobel A."/>
            <person name="Rasinkangas P."/>
            <person name="Parkhill J."/>
            <person name="Rea M.C."/>
            <person name="O'Sullivan O."/>
            <person name="Ritari J."/>
            <person name="Douillard F.P."/>
            <person name="Paul Ross R."/>
            <person name="Yang R."/>
            <person name="Briner A.E."/>
            <person name="Felis G.E."/>
            <person name="de Vos W.M."/>
            <person name="Barrangou R."/>
            <person name="Klaenhammer T.R."/>
            <person name="Caufield P.W."/>
            <person name="Cui Y."/>
            <person name="Zhang H."/>
            <person name="O'Toole P.W."/>
        </authorList>
    </citation>
    <scope>NUCLEOTIDE SEQUENCE [LARGE SCALE GENOMIC DNA]</scope>
    <source>
        <strain evidence="8 9">DSM 15354</strain>
    </source>
</reference>
<keyword evidence="9" id="KW-1185">Reference proteome</keyword>
<proteinExistence type="predicted"/>
<dbReference type="eggNOG" id="COG1284">
    <property type="taxonomic scope" value="Bacteria"/>
</dbReference>
<keyword evidence="2" id="KW-1003">Cell membrane</keyword>
<dbReference type="PANTHER" id="PTHR33545:SF10">
    <property type="entry name" value="UPF0750 MEMBRANE PROTEIN YPJC"/>
    <property type="match status" value="1"/>
</dbReference>
<keyword evidence="4 6" id="KW-1133">Transmembrane helix</keyword>
<evidence type="ECO:0000313" key="8">
    <source>
        <dbReference type="EMBL" id="KRL63578.1"/>
    </source>
</evidence>
<feature type="transmembrane region" description="Helical" evidence="6">
    <location>
        <begin position="137"/>
        <end position="159"/>
    </location>
</feature>
<keyword evidence="5 6" id="KW-0472">Membrane</keyword>
<dbReference type="InterPro" id="IPR019264">
    <property type="entry name" value="DUF2179"/>
</dbReference>
<evidence type="ECO:0000256" key="2">
    <source>
        <dbReference type="ARBA" id="ARBA00022475"/>
    </source>
</evidence>
<dbReference type="InterPro" id="IPR051461">
    <property type="entry name" value="UPF0750_membrane"/>
</dbReference>
<dbReference type="Proteomes" id="UP000051931">
    <property type="component" value="Unassembled WGS sequence"/>
</dbReference>
<evidence type="ECO:0000256" key="3">
    <source>
        <dbReference type="ARBA" id="ARBA00022692"/>
    </source>
</evidence>
<protein>
    <recommendedName>
        <fullName evidence="7">DUF2179 domain-containing protein</fullName>
    </recommendedName>
</protein>
<dbReference type="Pfam" id="PF02588">
    <property type="entry name" value="YitT_membrane"/>
    <property type="match status" value="1"/>
</dbReference>
<comment type="subcellular location">
    <subcellularLocation>
        <location evidence="1">Cell membrane</location>
        <topology evidence="1">Multi-pass membrane protein</topology>
    </subcellularLocation>
</comment>
<comment type="caution">
    <text evidence="8">The sequence shown here is derived from an EMBL/GenBank/DDBJ whole genome shotgun (WGS) entry which is preliminary data.</text>
</comment>
<dbReference type="InterPro" id="IPR003740">
    <property type="entry name" value="YitT"/>
</dbReference>
<dbReference type="PANTHER" id="PTHR33545">
    <property type="entry name" value="UPF0750 MEMBRANE PROTEIN YITT-RELATED"/>
    <property type="match status" value="1"/>
</dbReference>
<organism evidence="8 9">
    <name type="scientific">Lactobacillus psittaci DSM 15354</name>
    <dbReference type="NCBI Taxonomy" id="1122152"/>
    <lineage>
        <taxon>Bacteria</taxon>
        <taxon>Bacillati</taxon>
        <taxon>Bacillota</taxon>
        <taxon>Bacilli</taxon>
        <taxon>Lactobacillales</taxon>
        <taxon>Lactobacillaceae</taxon>
        <taxon>Lactobacillus</taxon>
    </lineage>
</organism>
<accession>A0A0R1SA14</accession>
<dbReference type="AlphaFoldDB" id="A0A0R1SA14"/>
<dbReference type="Pfam" id="PF10035">
    <property type="entry name" value="DUF2179"/>
    <property type="match status" value="1"/>
</dbReference>
<feature type="transmembrane region" description="Helical" evidence="6">
    <location>
        <begin position="69"/>
        <end position="86"/>
    </location>
</feature>
<dbReference type="STRING" id="1122152.GCA_000425905_00252"/>
<evidence type="ECO:0000256" key="5">
    <source>
        <dbReference type="ARBA" id="ARBA00023136"/>
    </source>
</evidence>
<feature type="transmembrane region" description="Helical" evidence="6">
    <location>
        <begin position="98"/>
        <end position="117"/>
    </location>
</feature>
<dbReference type="GO" id="GO:0005886">
    <property type="term" value="C:plasma membrane"/>
    <property type="evidence" value="ECO:0007669"/>
    <property type="project" value="UniProtKB-SubCell"/>
</dbReference>
<keyword evidence="3 6" id="KW-0812">Transmembrane</keyword>
<evidence type="ECO:0000313" key="9">
    <source>
        <dbReference type="Proteomes" id="UP000051931"/>
    </source>
</evidence>
<evidence type="ECO:0000256" key="4">
    <source>
        <dbReference type="ARBA" id="ARBA00022989"/>
    </source>
</evidence>
<dbReference type="Gene3D" id="3.30.70.120">
    <property type="match status" value="1"/>
</dbReference>
<feature type="domain" description="DUF2179" evidence="7">
    <location>
        <begin position="212"/>
        <end position="266"/>
    </location>
</feature>
<dbReference type="CDD" id="cd16380">
    <property type="entry name" value="YitT_C"/>
    <property type="match status" value="1"/>
</dbReference>
<dbReference type="InterPro" id="IPR015867">
    <property type="entry name" value="N-reg_PII/ATP_PRibTrfase_C"/>
</dbReference>
<dbReference type="PIRSF" id="PIRSF006483">
    <property type="entry name" value="Membrane_protein_YitT"/>
    <property type="match status" value="1"/>
</dbReference>
<evidence type="ECO:0000256" key="6">
    <source>
        <dbReference type="SAM" id="Phobius"/>
    </source>
</evidence>
<evidence type="ECO:0000259" key="7">
    <source>
        <dbReference type="Pfam" id="PF10035"/>
    </source>
</evidence>
<name>A0A0R1SA14_9LACO</name>
<sequence>MIAIGCAIYGLSIDMISIPNQLTDGGLSGITLLIYHWWKINPGLSTLILNIPLILIGFRYLGRRLMIETIWGTICLSFFLSFWRLIPIINQFSLEHDLLLSAILAGLLSGLGLGLVFRFNGTTGGSDIIARIGQQELGISSGRIFFALDFIVLTISLSYIDIRHMLYTLIACYILSIVMDKVQQGGTRAKSLFIISDKYEEIAKLIDINIDRGFTYINAEGGYNRSKKHILYCIASANEVPAIKRLVLNEDPQAFMQIYDVNEALGDGISFNRKKRNWLKSLR</sequence>
<gene>
    <name evidence="8" type="ORF">FC23_GL000486</name>
</gene>